<dbReference type="PANTHER" id="PTHR30509:SF9">
    <property type="entry name" value="MULTIDRUG RESISTANCE PROTEIN MDTO"/>
    <property type="match status" value="1"/>
</dbReference>
<name>A0A9E9LAU4_9BURK</name>
<dbReference type="Pfam" id="PF04632">
    <property type="entry name" value="FUSC"/>
    <property type="match status" value="1"/>
</dbReference>
<feature type="transmembrane region" description="Helical" evidence="7">
    <location>
        <begin position="394"/>
        <end position="411"/>
    </location>
</feature>
<dbReference type="GO" id="GO:0022857">
    <property type="term" value="F:transmembrane transporter activity"/>
    <property type="evidence" value="ECO:0007669"/>
    <property type="project" value="InterPro"/>
</dbReference>
<keyword evidence="5 7" id="KW-1133">Transmembrane helix</keyword>
<dbReference type="EMBL" id="CP098251">
    <property type="protein sequence ID" value="WAV90693.1"/>
    <property type="molecule type" value="Genomic_DNA"/>
</dbReference>
<feature type="transmembrane region" description="Helical" evidence="7">
    <location>
        <begin position="12"/>
        <end position="34"/>
    </location>
</feature>
<evidence type="ECO:0000256" key="2">
    <source>
        <dbReference type="ARBA" id="ARBA00022448"/>
    </source>
</evidence>
<keyword evidence="3" id="KW-1003">Cell membrane</keyword>
<evidence type="ECO:0000256" key="1">
    <source>
        <dbReference type="ARBA" id="ARBA00004651"/>
    </source>
</evidence>
<keyword evidence="2" id="KW-0813">Transport</keyword>
<organism evidence="8">
    <name type="scientific">Oxalobacter aliiformigenes</name>
    <dbReference type="NCBI Taxonomy" id="2946593"/>
    <lineage>
        <taxon>Bacteria</taxon>
        <taxon>Pseudomonadati</taxon>
        <taxon>Pseudomonadota</taxon>
        <taxon>Betaproteobacteria</taxon>
        <taxon>Burkholderiales</taxon>
        <taxon>Oxalobacteraceae</taxon>
        <taxon>Oxalobacter</taxon>
    </lineage>
</organism>
<feature type="transmembrane region" description="Helical" evidence="7">
    <location>
        <begin position="423"/>
        <end position="444"/>
    </location>
</feature>
<evidence type="ECO:0000256" key="3">
    <source>
        <dbReference type="ARBA" id="ARBA00022475"/>
    </source>
</evidence>
<comment type="subcellular location">
    <subcellularLocation>
        <location evidence="1">Cell membrane</location>
        <topology evidence="1">Multi-pass membrane protein</topology>
    </subcellularLocation>
</comment>
<evidence type="ECO:0000256" key="7">
    <source>
        <dbReference type="SAM" id="Phobius"/>
    </source>
</evidence>
<feature type="transmembrane region" description="Helical" evidence="7">
    <location>
        <begin position="74"/>
        <end position="107"/>
    </location>
</feature>
<evidence type="ECO:0000313" key="8">
    <source>
        <dbReference type="EMBL" id="WAV90693.1"/>
    </source>
</evidence>
<feature type="transmembrane region" description="Helical" evidence="7">
    <location>
        <begin position="503"/>
        <end position="521"/>
    </location>
</feature>
<proteinExistence type="predicted"/>
<accession>A0A9E9LAU4</accession>
<keyword evidence="6 7" id="KW-0472">Membrane</keyword>
<feature type="transmembrane region" description="Helical" evidence="7">
    <location>
        <begin position="450"/>
        <end position="466"/>
    </location>
</feature>
<reference evidence="8" key="1">
    <citation type="journal article" date="2022" name="Front. Microbiol.">
        <title>New perspectives on an old grouping: The genomic and phenotypic variability of Oxalobacter formigenes and the implications for calcium oxalate stone prevention.</title>
        <authorList>
            <person name="Chmiel J.A."/>
            <person name="Carr C."/>
            <person name="Stuivenberg G.A."/>
            <person name="Venema R."/>
            <person name="Chanyi R.M."/>
            <person name="Al K.F."/>
            <person name="Giguere D."/>
            <person name="Say H."/>
            <person name="Akouris P.P."/>
            <person name="Dominguez Romero S.A."/>
            <person name="Kwong A."/>
            <person name="Tai V."/>
            <person name="Koval S.F."/>
            <person name="Razvi H."/>
            <person name="Bjazevic J."/>
            <person name="Burton J.P."/>
        </authorList>
    </citation>
    <scope>NUCLEOTIDE SEQUENCE</scope>
    <source>
        <strain evidence="8">OxK</strain>
    </source>
</reference>
<dbReference type="RefSeq" id="WP_269315677.1">
    <property type="nucleotide sequence ID" value="NZ_CP098251.1"/>
</dbReference>
<dbReference type="PANTHER" id="PTHR30509">
    <property type="entry name" value="P-HYDROXYBENZOIC ACID EFFLUX PUMP SUBUNIT-RELATED"/>
    <property type="match status" value="1"/>
</dbReference>
<dbReference type="Proteomes" id="UP001164819">
    <property type="component" value="Chromosome"/>
</dbReference>
<protein>
    <submittedName>
        <fullName evidence="8">FUSC family protein</fullName>
    </submittedName>
</protein>
<evidence type="ECO:0000256" key="4">
    <source>
        <dbReference type="ARBA" id="ARBA00022692"/>
    </source>
</evidence>
<feature type="transmembrane region" description="Helical" evidence="7">
    <location>
        <begin position="369"/>
        <end position="388"/>
    </location>
</feature>
<evidence type="ECO:0000256" key="5">
    <source>
        <dbReference type="ARBA" id="ARBA00022989"/>
    </source>
</evidence>
<keyword evidence="4 7" id="KW-0812">Transmembrane</keyword>
<dbReference type="AlphaFoldDB" id="A0A9E9LAU4"/>
<gene>
    <name evidence="8" type="ORF">NB646_07510</name>
</gene>
<sequence>MLKAFLQKPTAGELLFAFKCFLAASLALYIALRLGLPRPFWAPMATCIIAQSMSAGSVFVRASSRLIGTLVGTVVSVLLLVSFINYTFLLCFLIALWVGICMYFSMLKRTTDSYVFVVGGFTVPVIIYGIIGDVNAINIQYIMDMAIARAEETGIGFMSAILIHSTVFPKTIGPAAIKRMDTVWKDICQWIGLILRGEPSATHSPQLNAAQIITDLRLQSANLPFDSSSERWAVANIRLLQDRLTVMIPVISSIENSIAALKKADKLPGYWEYLLDNIAVWVQQDKNTPQSAQWLRERIRHGLPKITPRSTWDEVTLIHLASDLGKLISYCESRADQRRAIDECIKGHATRAPKAVPVPLATLHKDRRLALLISASAVFTITVVSLMWVISGWNAGFCAPMMTSIFFLSFVRNDNSIAALKKVLLFTIYSLPPAGVYLLIAMYSAHSFEMLMLLLAPCIIIAGIYMARPSTGLGATIFMMGVWSTTTMYDLDMANATSFMNGQVFAQCFGVLMALVFARIFRSFDAEWTTRRLLNSIAEEIARLAQSVKSPPVIQTTVRMIDRISILAPRLSGLGTEKENVISRLFRELRIGTNIVYLMHMRSRLERNGIDIQPLLQILSAHFAKSAHETGGKNTVLEQIDRTLQKVCHMSSPIRQNAAIAALTGIRRDLFPEAPPYYPQTLVPKEIV</sequence>
<feature type="transmembrane region" description="Helical" evidence="7">
    <location>
        <begin position="473"/>
        <end position="491"/>
    </location>
</feature>
<dbReference type="GO" id="GO:0005886">
    <property type="term" value="C:plasma membrane"/>
    <property type="evidence" value="ECO:0007669"/>
    <property type="project" value="UniProtKB-SubCell"/>
</dbReference>
<dbReference type="InterPro" id="IPR006726">
    <property type="entry name" value="PHBA_efflux_AaeB/fusaric-R"/>
</dbReference>
<evidence type="ECO:0000256" key="6">
    <source>
        <dbReference type="ARBA" id="ARBA00023136"/>
    </source>
</evidence>
<feature type="transmembrane region" description="Helical" evidence="7">
    <location>
        <begin position="113"/>
        <end position="131"/>
    </location>
</feature>